<gene>
    <name evidence="2" type="ordered locus">BTH_I1053</name>
</gene>
<dbReference type="KEGG" id="bte:BTH_I1053"/>
<dbReference type="EMBL" id="CP000086">
    <property type="protein sequence ID" value="ABC39400.1"/>
    <property type="molecule type" value="Genomic_DNA"/>
</dbReference>
<proteinExistence type="predicted"/>
<dbReference type="HOGENOM" id="CLU_090266_1_0_4"/>
<evidence type="ECO:0000313" key="3">
    <source>
        <dbReference type="Proteomes" id="UP000001930"/>
    </source>
</evidence>
<sequence length="216" mass="25077">MHVARRARSPPSRAGTPGARTPLRKLFRFRARTRTRAVIKRRHPRLMEKRMSARLPVLFACAAALLAGCAQPWQQFRAGDDSSAIVARMGPPREVYDLPNGGKRLMWPTQPMGEITTAADIDAHGRIVNVRQVLQPLEFYRAEIGKWTKTDVLVNFGRPVETSYFPLMKREVWTYRYLEDNVWYMLYSFYFDDNGILRLTQKTPDPLHDPDRRTLF</sequence>
<feature type="region of interest" description="Disordered" evidence="1">
    <location>
        <begin position="1"/>
        <end position="21"/>
    </location>
</feature>
<name>Q2SZP2_BURTA</name>
<dbReference type="Proteomes" id="UP000001930">
    <property type="component" value="Chromosome I"/>
</dbReference>
<keyword evidence="3" id="KW-1185">Reference proteome</keyword>
<dbReference type="AlphaFoldDB" id="Q2SZP2"/>
<evidence type="ECO:0000313" key="2">
    <source>
        <dbReference type="EMBL" id="ABC39400.1"/>
    </source>
</evidence>
<reference evidence="2 3" key="1">
    <citation type="journal article" date="2005" name="BMC Genomics">
        <title>Bacterial genome adaptation to niches: divergence of the potential virulence genes in three Burkholderia species of different survival strategies.</title>
        <authorList>
            <person name="Kim H.S."/>
            <person name="Schell M.A."/>
            <person name="Yu Y."/>
            <person name="Ulrich R.L."/>
            <person name="Sarria S.H."/>
            <person name="Nierman W.C."/>
            <person name="DeShazer D."/>
        </authorList>
    </citation>
    <scope>NUCLEOTIDE SEQUENCE [LARGE SCALE GENOMIC DNA]</scope>
    <source>
        <strain evidence="3">ATCC 700388 / DSM 13276 / CCUG 48851 / CIP 106301 / E264</strain>
    </source>
</reference>
<accession>Q2SZP2</accession>
<evidence type="ECO:0000256" key="1">
    <source>
        <dbReference type="SAM" id="MobiDB-lite"/>
    </source>
</evidence>
<protein>
    <submittedName>
        <fullName evidence="2">Lipoprotein, putative</fullName>
    </submittedName>
</protein>
<organism evidence="2 3">
    <name type="scientific">Burkholderia thailandensis (strain ATCC 700388 / DSM 13276 / CCUG 48851 / CIP 106301 / E264)</name>
    <dbReference type="NCBI Taxonomy" id="271848"/>
    <lineage>
        <taxon>Bacteria</taxon>
        <taxon>Pseudomonadati</taxon>
        <taxon>Pseudomonadota</taxon>
        <taxon>Betaproteobacteria</taxon>
        <taxon>Burkholderiales</taxon>
        <taxon>Burkholderiaceae</taxon>
        <taxon>Burkholderia</taxon>
        <taxon>pseudomallei group</taxon>
    </lineage>
</organism>
<keyword evidence="2" id="KW-0449">Lipoprotein</keyword>